<name>A0AA38PME3_9AGAR</name>
<dbReference type="EMBL" id="MU805939">
    <property type="protein sequence ID" value="KAJ3845260.1"/>
    <property type="molecule type" value="Genomic_DNA"/>
</dbReference>
<dbReference type="InterPro" id="IPR040976">
    <property type="entry name" value="Pkinase_fungal"/>
</dbReference>
<dbReference type="SUPFAM" id="SSF56112">
    <property type="entry name" value="Protein kinase-like (PK-like)"/>
    <property type="match status" value="1"/>
</dbReference>
<keyword evidence="3" id="KW-1185">Reference proteome</keyword>
<dbReference type="PANTHER" id="PTHR38248">
    <property type="entry name" value="FUNK1 6"/>
    <property type="match status" value="1"/>
</dbReference>
<accession>A0AA38PME3</accession>
<proteinExistence type="predicted"/>
<gene>
    <name evidence="2" type="ORF">F5878DRAFT_571892</name>
</gene>
<dbReference type="Pfam" id="PF17667">
    <property type="entry name" value="Pkinase_fungal"/>
    <property type="match status" value="1"/>
</dbReference>
<protein>
    <recommendedName>
        <fullName evidence="1">Fungal-type protein kinase domain-containing protein</fullName>
    </recommendedName>
</protein>
<comment type="caution">
    <text evidence="2">The sequence shown here is derived from an EMBL/GenBank/DDBJ whole genome shotgun (WGS) entry which is preliminary data.</text>
</comment>
<reference evidence="2" key="1">
    <citation type="submission" date="2022-08" db="EMBL/GenBank/DDBJ databases">
        <authorList>
            <consortium name="DOE Joint Genome Institute"/>
            <person name="Min B."/>
            <person name="Riley R."/>
            <person name="Sierra-Patev S."/>
            <person name="Naranjo-Ortiz M."/>
            <person name="Looney B."/>
            <person name="Konkel Z."/>
            <person name="Slot J.C."/>
            <person name="Sakamoto Y."/>
            <person name="Steenwyk J.L."/>
            <person name="Rokas A."/>
            <person name="Carro J."/>
            <person name="Camarero S."/>
            <person name="Ferreira P."/>
            <person name="Molpeceres G."/>
            <person name="Ruiz-Duenas F.J."/>
            <person name="Serrano A."/>
            <person name="Henrissat B."/>
            <person name="Drula E."/>
            <person name="Hughes K.W."/>
            <person name="Mata J.L."/>
            <person name="Ishikawa N.K."/>
            <person name="Vargas-Isla R."/>
            <person name="Ushijima S."/>
            <person name="Smith C.A."/>
            <person name="Ahrendt S."/>
            <person name="Andreopoulos W."/>
            <person name="He G."/>
            <person name="Labutti K."/>
            <person name="Lipzen A."/>
            <person name="Ng V."/>
            <person name="Sandor L."/>
            <person name="Barry K."/>
            <person name="Martinez A.T."/>
            <person name="Xiao Y."/>
            <person name="Gibbons J.G."/>
            <person name="Terashima K."/>
            <person name="Hibbett D.S."/>
            <person name="Grigoriev I.V."/>
        </authorList>
    </citation>
    <scope>NUCLEOTIDE SEQUENCE</scope>
    <source>
        <strain evidence="2">TFB9207</strain>
    </source>
</reference>
<dbReference type="Gene3D" id="1.10.510.10">
    <property type="entry name" value="Transferase(Phosphotransferase) domain 1"/>
    <property type="match status" value="1"/>
</dbReference>
<dbReference type="Proteomes" id="UP001163846">
    <property type="component" value="Unassembled WGS sequence"/>
</dbReference>
<evidence type="ECO:0000313" key="2">
    <source>
        <dbReference type="EMBL" id="KAJ3845260.1"/>
    </source>
</evidence>
<evidence type="ECO:0000313" key="3">
    <source>
        <dbReference type="Proteomes" id="UP001163846"/>
    </source>
</evidence>
<evidence type="ECO:0000259" key="1">
    <source>
        <dbReference type="Pfam" id="PF17667"/>
    </source>
</evidence>
<dbReference type="AlphaFoldDB" id="A0AA38PME3"/>
<dbReference type="InterPro" id="IPR011009">
    <property type="entry name" value="Kinase-like_dom_sf"/>
</dbReference>
<organism evidence="2 3">
    <name type="scientific">Lentinula raphanica</name>
    <dbReference type="NCBI Taxonomy" id="153919"/>
    <lineage>
        <taxon>Eukaryota</taxon>
        <taxon>Fungi</taxon>
        <taxon>Dikarya</taxon>
        <taxon>Basidiomycota</taxon>
        <taxon>Agaricomycotina</taxon>
        <taxon>Agaricomycetes</taxon>
        <taxon>Agaricomycetidae</taxon>
        <taxon>Agaricales</taxon>
        <taxon>Marasmiineae</taxon>
        <taxon>Omphalotaceae</taxon>
        <taxon>Lentinula</taxon>
    </lineage>
</organism>
<sequence>MTSKPKPISIDHYFRYALPPLPTTLATKVQDVCVFLLKNETFGDLKKTHNSPQLSLATLFDSVVEAAQLSCPELQPNFRFIVDKAADTLPRPRPDGCFVMSDRLMDDLFRRCEASMKKDGWDAESVTSGTQRCSVNTSLYESATPLVLKRHISTVDVDDDDNVDARLIQNMSEILSVDPSRRFSLGITIEGYSLCLFILSRETLLKTKPFNIIENHSLLIQVFLAFAFSSPENMGWDPTVTFSHEDSNGRQYNIRVDQHFYRTIRRLCDRSAENPLGRATRVWKVHDAQGKVHVLKDLWLKNDHSEEHEVYEKIVEDVVRSASPDDKAQAKKAVVDRLLTPLNHCRVKADDTKSSGSNSVCVPAHVESKIRQLFSSDNAELWNFHQRKNKDMTPCSLKYHYRIVFQEYATTLLDERNLANTLHAIKGILIALYLIHSAGWIHRDVSGGNLYYYKDRDAGLLGDLEYAKRADEESKQTARVGTPTFMALEAIVGSYLFQRAPVRPPALTTPPDLFSMLNNEWCPPQPISPVKKYPPFARNALHDLESVWWVLVWVLLHNDDAVCPSQDNSARQTLINHAFPKHVNSLTRVSFFKTPNFKNALPSSFSPAVSVVDKFSNMLYAAYERLEEHHPKIERLIQPLVHLSCIQLFDARLRQSISGIELVFLNIQ</sequence>
<dbReference type="PANTHER" id="PTHR38248:SF2">
    <property type="entry name" value="FUNK1 11"/>
    <property type="match status" value="1"/>
</dbReference>
<feature type="domain" description="Fungal-type protein kinase" evidence="1">
    <location>
        <begin position="165"/>
        <end position="554"/>
    </location>
</feature>